<evidence type="ECO:0000256" key="7">
    <source>
        <dbReference type="HAMAP-Rule" id="MF_00147"/>
    </source>
</evidence>
<dbReference type="GO" id="GO:0005829">
    <property type="term" value="C:cytosol"/>
    <property type="evidence" value="ECO:0007669"/>
    <property type="project" value="TreeGrafter"/>
</dbReference>
<dbReference type="Pfam" id="PF00121">
    <property type="entry name" value="TIM"/>
    <property type="match status" value="1"/>
</dbReference>
<evidence type="ECO:0000256" key="1">
    <source>
        <dbReference type="ARBA" id="ARBA00004680"/>
    </source>
</evidence>
<keyword evidence="3 7" id="KW-0312">Gluconeogenesis</keyword>
<reference evidence="9 10" key="1">
    <citation type="journal article" date="2015" name="Nature">
        <title>rRNA introns, odd ribosomes, and small enigmatic genomes across a large radiation of phyla.</title>
        <authorList>
            <person name="Brown C.T."/>
            <person name="Hug L.A."/>
            <person name="Thomas B.C."/>
            <person name="Sharon I."/>
            <person name="Castelle C.J."/>
            <person name="Singh A."/>
            <person name="Wilkins M.J."/>
            <person name="Williams K.H."/>
            <person name="Banfield J.F."/>
        </authorList>
    </citation>
    <scope>NUCLEOTIDE SEQUENCE [LARGE SCALE GENOMIC DNA]</scope>
</reference>
<dbReference type="Proteomes" id="UP000034137">
    <property type="component" value="Unassembled WGS sequence"/>
</dbReference>
<comment type="subunit">
    <text evidence="7 8">Homodimer.</text>
</comment>
<comment type="pathway">
    <text evidence="7 8">Carbohydrate biosynthesis; gluconeogenesis.</text>
</comment>
<dbReference type="AlphaFoldDB" id="A0A0G0SEH9"/>
<comment type="similarity">
    <text evidence="2 7 8">Belongs to the triosephosphate isomerase family.</text>
</comment>
<comment type="function">
    <text evidence="7">Involved in the gluconeogenesis. Catalyzes stereospecifically the conversion of dihydroxyacetone phosphate (DHAP) to D-glyceraldehyde-3-phosphate (G3P).</text>
</comment>
<accession>A0A0G0SEH9</accession>
<evidence type="ECO:0000313" key="10">
    <source>
        <dbReference type="Proteomes" id="UP000034137"/>
    </source>
</evidence>
<dbReference type="PANTHER" id="PTHR21139:SF42">
    <property type="entry name" value="TRIOSEPHOSPHATE ISOMERASE"/>
    <property type="match status" value="1"/>
</dbReference>
<dbReference type="GO" id="GO:0006094">
    <property type="term" value="P:gluconeogenesis"/>
    <property type="evidence" value="ECO:0007669"/>
    <property type="project" value="UniProtKB-UniRule"/>
</dbReference>
<dbReference type="GO" id="GO:0019563">
    <property type="term" value="P:glycerol catabolic process"/>
    <property type="evidence" value="ECO:0007669"/>
    <property type="project" value="TreeGrafter"/>
</dbReference>
<dbReference type="EMBL" id="LBXO01000015">
    <property type="protein sequence ID" value="KKR33090.1"/>
    <property type="molecule type" value="Genomic_DNA"/>
</dbReference>
<feature type="binding site" evidence="7">
    <location>
        <position position="174"/>
    </location>
    <ligand>
        <name>substrate</name>
    </ligand>
</feature>
<dbReference type="NCBIfam" id="TIGR00419">
    <property type="entry name" value="tim"/>
    <property type="match status" value="1"/>
</dbReference>
<dbReference type="InterPro" id="IPR020861">
    <property type="entry name" value="Triosephosphate_isomerase_AS"/>
</dbReference>
<keyword evidence="4 7" id="KW-0963">Cytoplasm</keyword>
<comment type="subcellular location">
    <subcellularLocation>
        <location evidence="7 8">Cytoplasm</location>
    </subcellularLocation>
</comment>
<dbReference type="InterPro" id="IPR022896">
    <property type="entry name" value="TrioseP_Isoase_bac/euk"/>
</dbReference>
<sequence>MKEKIVIANWKMKLGQKESLDLAKQMKDKFKDLKNGQVVICPSFLSIPEVKKIFKGSKIKLGAQNVCSNENGANTGEISPTMLTEAGCEYVIVGHSERRNYMLENYEMIHLKLKAVLNTDKLMPIVCIGENFEERKTDRRDFVLVHQLQQSLGGLSLLQNQRIIIAYEPIWAIGSGTAIEPAEAEYAHKIIKLTLNDLFGPQIASDHFSIVYGGSITSKNVKGFVNLENTDGLLVGGASLNADEFFKVVKAVIK</sequence>
<dbReference type="UniPathway" id="UPA00109">
    <property type="reaction ID" value="UER00189"/>
</dbReference>
<dbReference type="InterPro" id="IPR000652">
    <property type="entry name" value="Triosephosphate_isomerase"/>
</dbReference>
<evidence type="ECO:0000256" key="3">
    <source>
        <dbReference type="ARBA" id="ARBA00022432"/>
    </source>
</evidence>
<dbReference type="PROSITE" id="PS51440">
    <property type="entry name" value="TIM_2"/>
    <property type="match status" value="1"/>
</dbReference>
<comment type="catalytic activity">
    <reaction evidence="7 8">
        <text>D-glyceraldehyde 3-phosphate = dihydroxyacetone phosphate</text>
        <dbReference type="Rhea" id="RHEA:18585"/>
        <dbReference type="ChEBI" id="CHEBI:57642"/>
        <dbReference type="ChEBI" id="CHEBI:59776"/>
        <dbReference type="EC" id="5.3.1.1"/>
    </reaction>
</comment>
<dbReference type="FunFam" id="3.20.20.70:FF:000016">
    <property type="entry name" value="Triosephosphate isomerase"/>
    <property type="match status" value="1"/>
</dbReference>
<gene>
    <name evidence="7" type="primary">tpiA</name>
    <name evidence="9" type="ORF">UT64_C0015G0002</name>
</gene>
<evidence type="ECO:0000256" key="8">
    <source>
        <dbReference type="RuleBase" id="RU363013"/>
    </source>
</evidence>
<dbReference type="EC" id="5.3.1.1" evidence="7 8"/>
<feature type="binding site" evidence="7">
    <location>
        <begin position="236"/>
        <end position="237"/>
    </location>
    <ligand>
        <name>substrate</name>
    </ligand>
</feature>
<name>A0A0G0SEH9_9BACT</name>
<keyword evidence="5 7" id="KW-0324">Glycolysis</keyword>
<dbReference type="PANTHER" id="PTHR21139">
    <property type="entry name" value="TRIOSEPHOSPHATE ISOMERASE"/>
    <property type="match status" value="1"/>
</dbReference>
<dbReference type="HAMAP" id="MF_00147_B">
    <property type="entry name" value="TIM_B"/>
    <property type="match status" value="1"/>
</dbReference>
<dbReference type="GO" id="GO:0004807">
    <property type="term" value="F:triose-phosphate isomerase activity"/>
    <property type="evidence" value="ECO:0007669"/>
    <property type="project" value="UniProtKB-UniRule"/>
</dbReference>
<dbReference type="UniPathway" id="UPA00138"/>
<keyword evidence="6 7" id="KW-0413">Isomerase</keyword>
<feature type="binding site" evidence="7">
    <location>
        <position position="215"/>
    </location>
    <ligand>
        <name>substrate</name>
    </ligand>
</feature>
<organism evidence="9 10">
    <name type="scientific">Candidatus Falkowbacteria bacterium GW2011_GWF2_39_8</name>
    <dbReference type="NCBI Taxonomy" id="1618642"/>
    <lineage>
        <taxon>Bacteria</taxon>
        <taxon>Candidatus Falkowiibacteriota</taxon>
    </lineage>
</organism>
<dbReference type="InterPro" id="IPR035990">
    <property type="entry name" value="TIM_sf"/>
</dbReference>
<feature type="binding site" evidence="7">
    <location>
        <begin position="9"/>
        <end position="11"/>
    </location>
    <ligand>
        <name>substrate</name>
    </ligand>
</feature>
<dbReference type="InterPro" id="IPR013785">
    <property type="entry name" value="Aldolase_TIM"/>
</dbReference>
<dbReference type="PROSITE" id="PS00171">
    <property type="entry name" value="TIM_1"/>
    <property type="match status" value="1"/>
</dbReference>
<feature type="active site" description="Electrophile" evidence="7">
    <location>
        <position position="95"/>
    </location>
</feature>
<proteinExistence type="inferred from homology"/>
<dbReference type="Gene3D" id="3.20.20.70">
    <property type="entry name" value="Aldolase class I"/>
    <property type="match status" value="1"/>
</dbReference>
<evidence type="ECO:0000256" key="4">
    <source>
        <dbReference type="ARBA" id="ARBA00022490"/>
    </source>
</evidence>
<comment type="caution">
    <text evidence="9">The sequence shown here is derived from an EMBL/GenBank/DDBJ whole genome shotgun (WGS) entry which is preliminary data.</text>
</comment>
<protein>
    <recommendedName>
        <fullName evidence="7 8">Triosephosphate isomerase</fullName>
        <shortName evidence="7">TIM</shortName>
        <shortName evidence="7">TPI</shortName>
        <ecNumber evidence="7 8">5.3.1.1</ecNumber>
    </recommendedName>
    <alternativeName>
        <fullName evidence="7">Triose-phosphate isomerase</fullName>
    </alternativeName>
</protein>
<dbReference type="CDD" id="cd00311">
    <property type="entry name" value="TIM"/>
    <property type="match status" value="1"/>
</dbReference>
<evidence type="ECO:0000313" key="9">
    <source>
        <dbReference type="EMBL" id="KKR33090.1"/>
    </source>
</evidence>
<feature type="active site" description="Proton acceptor" evidence="7">
    <location>
        <position position="168"/>
    </location>
</feature>
<dbReference type="GO" id="GO:0006096">
    <property type="term" value="P:glycolytic process"/>
    <property type="evidence" value="ECO:0007669"/>
    <property type="project" value="UniProtKB-UniRule"/>
</dbReference>
<dbReference type="SUPFAM" id="SSF51351">
    <property type="entry name" value="Triosephosphate isomerase (TIM)"/>
    <property type="match status" value="1"/>
</dbReference>
<comment type="pathway">
    <text evidence="1 7 8">Carbohydrate degradation; glycolysis; D-glyceraldehyde 3-phosphate from glycerone phosphate: step 1/1.</text>
</comment>
<dbReference type="GO" id="GO:0046166">
    <property type="term" value="P:glyceraldehyde-3-phosphate biosynthetic process"/>
    <property type="evidence" value="ECO:0007669"/>
    <property type="project" value="TreeGrafter"/>
</dbReference>
<evidence type="ECO:0000256" key="6">
    <source>
        <dbReference type="ARBA" id="ARBA00023235"/>
    </source>
</evidence>
<dbReference type="PATRIC" id="fig|1618642.3.peg.368"/>
<evidence type="ECO:0000256" key="5">
    <source>
        <dbReference type="ARBA" id="ARBA00023152"/>
    </source>
</evidence>
<evidence type="ECO:0000256" key="2">
    <source>
        <dbReference type="ARBA" id="ARBA00007422"/>
    </source>
</evidence>